<evidence type="ECO:0000256" key="5">
    <source>
        <dbReference type="ARBA" id="ARBA00022801"/>
    </source>
</evidence>
<evidence type="ECO:0000256" key="6">
    <source>
        <dbReference type="ARBA" id="ARBA00022884"/>
    </source>
</evidence>
<evidence type="ECO:0000313" key="9">
    <source>
        <dbReference type="Proteomes" id="UP000515369"/>
    </source>
</evidence>
<dbReference type="GO" id="GO:0016787">
    <property type="term" value="F:hydrolase activity"/>
    <property type="evidence" value="ECO:0007669"/>
    <property type="project" value="UniProtKB-KW"/>
</dbReference>
<dbReference type="SUPFAM" id="SSF54786">
    <property type="entry name" value="YcfA/nrd intein domain"/>
    <property type="match status" value="1"/>
</dbReference>
<proteinExistence type="inferred from homology"/>
<dbReference type="InterPro" id="IPR038570">
    <property type="entry name" value="HicA_sf"/>
</dbReference>
<keyword evidence="2" id="KW-1277">Toxin-antitoxin system</keyword>
<keyword evidence="9" id="KW-1185">Reference proteome</keyword>
<dbReference type="InterPro" id="IPR012933">
    <property type="entry name" value="HicA_mRNA_interferase"/>
</dbReference>
<protein>
    <submittedName>
        <fullName evidence="8">Type II toxin-antitoxin system HicA family toxin</fullName>
    </submittedName>
</protein>
<dbReference type="Pfam" id="PF07927">
    <property type="entry name" value="HicA_toxin"/>
    <property type="match status" value="1"/>
</dbReference>
<reference evidence="8 9" key="1">
    <citation type="submission" date="2020-07" db="EMBL/GenBank/DDBJ databases">
        <title>Spirosoma foliorum sp. nov., isolated from the leaves on the Nejang mountain Korea, Republic of.</title>
        <authorList>
            <person name="Ho H."/>
            <person name="Lee Y.-J."/>
            <person name="Nurcahyanto D.-A."/>
            <person name="Kim S.-G."/>
        </authorList>
    </citation>
    <scope>NUCLEOTIDE SEQUENCE [LARGE SCALE GENOMIC DNA]</scope>
    <source>
        <strain evidence="8 9">PL0136</strain>
    </source>
</reference>
<dbReference type="GO" id="GO:0004519">
    <property type="term" value="F:endonuclease activity"/>
    <property type="evidence" value="ECO:0007669"/>
    <property type="project" value="UniProtKB-KW"/>
</dbReference>
<sequence>MKLPRDLNGSELIKRLERYGYQVHHQTGSHVILRTNVNGEHSISVPYHKPLKVGTLNSILSDVADHLGLDKQTVTERLLSRK</sequence>
<organism evidence="8 9">
    <name type="scientific">Spirosoma foliorum</name>
    <dbReference type="NCBI Taxonomy" id="2710596"/>
    <lineage>
        <taxon>Bacteria</taxon>
        <taxon>Pseudomonadati</taxon>
        <taxon>Bacteroidota</taxon>
        <taxon>Cytophagia</taxon>
        <taxon>Cytophagales</taxon>
        <taxon>Cytophagaceae</taxon>
        <taxon>Spirosoma</taxon>
    </lineage>
</organism>
<evidence type="ECO:0000256" key="3">
    <source>
        <dbReference type="ARBA" id="ARBA00022722"/>
    </source>
</evidence>
<comment type="similarity">
    <text evidence="1">Belongs to the HicA mRNA interferase family.</text>
</comment>
<dbReference type="Gene3D" id="3.30.920.30">
    <property type="entry name" value="Hypothetical protein"/>
    <property type="match status" value="1"/>
</dbReference>
<dbReference type="AlphaFoldDB" id="A0A7G5GV58"/>
<gene>
    <name evidence="8" type="ORF">H3H32_33450</name>
</gene>
<accession>A0A7G5GV58</accession>
<keyword evidence="6" id="KW-0694">RNA-binding</keyword>
<keyword evidence="3" id="KW-0540">Nuclease</keyword>
<dbReference type="KEGG" id="sfol:H3H32_33450"/>
<evidence type="ECO:0000256" key="2">
    <source>
        <dbReference type="ARBA" id="ARBA00022649"/>
    </source>
</evidence>
<dbReference type="EMBL" id="CP059732">
    <property type="protein sequence ID" value="QMW02750.1"/>
    <property type="molecule type" value="Genomic_DNA"/>
</dbReference>
<keyword evidence="7" id="KW-0346">Stress response</keyword>
<evidence type="ECO:0000256" key="1">
    <source>
        <dbReference type="ARBA" id="ARBA00006620"/>
    </source>
</evidence>
<dbReference type="GO" id="GO:0003729">
    <property type="term" value="F:mRNA binding"/>
    <property type="evidence" value="ECO:0007669"/>
    <property type="project" value="InterPro"/>
</dbReference>
<dbReference type="RefSeq" id="WP_182460046.1">
    <property type="nucleotide sequence ID" value="NZ_CP059732.1"/>
</dbReference>
<keyword evidence="5" id="KW-0378">Hydrolase</keyword>
<name>A0A7G5GV58_9BACT</name>
<evidence type="ECO:0000256" key="7">
    <source>
        <dbReference type="ARBA" id="ARBA00023016"/>
    </source>
</evidence>
<evidence type="ECO:0000313" key="8">
    <source>
        <dbReference type="EMBL" id="QMW02750.1"/>
    </source>
</evidence>
<keyword evidence="4" id="KW-0255">Endonuclease</keyword>
<dbReference type="Proteomes" id="UP000515369">
    <property type="component" value="Chromosome"/>
</dbReference>
<evidence type="ECO:0000256" key="4">
    <source>
        <dbReference type="ARBA" id="ARBA00022759"/>
    </source>
</evidence>